<dbReference type="Gene3D" id="3.40.50.300">
    <property type="entry name" value="P-loop containing nucleotide triphosphate hydrolases"/>
    <property type="match status" value="1"/>
</dbReference>
<evidence type="ECO:0000256" key="1">
    <source>
        <dbReference type="ARBA" id="ARBA00004496"/>
    </source>
</evidence>
<comment type="subcellular location">
    <subcellularLocation>
        <location evidence="1">Cytoplasm</location>
    </subcellularLocation>
</comment>
<dbReference type="EMBL" id="JANX01000143">
    <property type="protein sequence ID" value="KGM33839.1"/>
    <property type="molecule type" value="Genomic_DNA"/>
</dbReference>
<evidence type="ECO:0000256" key="5">
    <source>
        <dbReference type="ARBA" id="ARBA00022840"/>
    </source>
</evidence>
<dbReference type="RefSeq" id="WP_034837212.1">
    <property type="nucleotide sequence ID" value="NZ_JANX01000143.1"/>
</dbReference>
<dbReference type="OrthoDB" id="9805148at2"/>
<comment type="caution">
    <text evidence="8">The sequence shown here is derived from an EMBL/GenBank/DDBJ whole genome shotgun (WGS) entry which is preliminary data.</text>
</comment>
<dbReference type="InterPro" id="IPR003714">
    <property type="entry name" value="PhoH"/>
</dbReference>
<keyword evidence="4" id="KW-0547">Nucleotide-binding</keyword>
<accession>A0A0A0D6Y2</accession>
<gene>
    <name evidence="8" type="ORF">P409_13560</name>
</gene>
<evidence type="ECO:0000256" key="2">
    <source>
        <dbReference type="ARBA" id="ARBA00010393"/>
    </source>
</evidence>
<protein>
    <recommendedName>
        <fullName evidence="6">PhoH-like protein</fullName>
    </recommendedName>
</protein>
<evidence type="ECO:0000313" key="9">
    <source>
        <dbReference type="Proteomes" id="UP000029995"/>
    </source>
</evidence>
<organism evidence="8 9">
    <name type="scientific">Inquilinus limosus MP06</name>
    <dbReference type="NCBI Taxonomy" id="1398085"/>
    <lineage>
        <taxon>Bacteria</taxon>
        <taxon>Pseudomonadati</taxon>
        <taxon>Pseudomonadota</taxon>
        <taxon>Alphaproteobacteria</taxon>
        <taxon>Rhodospirillales</taxon>
        <taxon>Rhodospirillaceae</taxon>
        <taxon>Inquilinus</taxon>
    </lineage>
</organism>
<evidence type="ECO:0000256" key="3">
    <source>
        <dbReference type="ARBA" id="ARBA00022490"/>
    </source>
</evidence>
<dbReference type="GO" id="GO:0005829">
    <property type="term" value="C:cytosol"/>
    <property type="evidence" value="ECO:0007669"/>
    <property type="project" value="TreeGrafter"/>
</dbReference>
<comment type="similarity">
    <text evidence="2">Belongs to the PhoH family.</text>
</comment>
<dbReference type="InterPro" id="IPR027417">
    <property type="entry name" value="P-loop_NTPase"/>
</dbReference>
<dbReference type="PANTHER" id="PTHR30473">
    <property type="entry name" value="PROTEIN PHOH"/>
    <property type="match status" value="1"/>
</dbReference>
<reference evidence="8 9" key="1">
    <citation type="submission" date="2014-01" db="EMBL/GenBank/DDBJ databases">
        <title>Genome sequence determination for a cystic fibrosis isolate, Inquilinus limosus.</title>
        <authorList>
            <person name="Pino M."/>
            <person name="Di Conza J."/>
            <person name="Gutkind G."/>
        </authorList>
    </citation>
    <scope>NUCLEOTIDE SEQUENCE [LARGE SCALE GENOMIC DNA]</scope>
    <source>
        <strain evidence="8 9">MP06</strain>
    </source>
</reference>
<name>A0A0A0D6Y2_9PROT</name>
<dbReference type="InterPro" id="IPR051451">
    <property type="entry name" value="PhoH2-like"/>
</dbReference>
<evidence type="ECO:0000256" key="4">
    <source>
        <dbReference type="ARBA" id="ARBA00022741"/>
    </source>
</evidence>
<keyword evidence="5" id="KW-0067">ATP-binding</keyword>
<proteinExistence type="inferred from homology"/>
<feature type="domain" description="PhoH-like protein" evidence="7">
    <location>
        <begin position="31"/>
        <end position="229"/>
    </location>
</feature>
<evidence type="ECO:0000256" key="6">
    <source>
        <dbReference type="ARBA" id="ARBA00039970"/>
    </source>
</evidence>
<evidence type="ECO:0000259" key="7">
    <source>
        <dbReference type="Pfam" id="PF02562"/>
    </source>
</evidence>
<dbReference type="Pfam" id="PF02562">
    <property type="entry name" value="PhoH"/>
    <property type="match status" value="1"/>
</dbReference>
<dbReference type="FunFam" id="3.40.50.300:FF:000013">
    <property type="entry name" value="PhoH family ATPase"/>
    <property type="match status" value="1"/>
</dbReference>
<evidence type="ECO:0000313" key="8">
    <source>
        <dbReference type="EMBL" id="KGM33839.1"/>
    </source>
</evidence>
<dbReference type="PANTHER" id="PTHR30473:SF1">
    <property type="entry name" value="PHOH-LIKE PROTEIN"/>
    <property type="match status" value="1"/>
</dbReference>
<dbReference type="Proteomes" id="UP000029995">
    <property type="component" value="Unassembled WGS sequence"/>
</dbReference>
<dbReference type="AlphaFoldDB" id="A0A0A0D6Y2"/>
<sequence>MAKRNASSARVVAINEGYDDDFREQSYLKTVKPRTANQEVLMKAIEGHAMTLALGPAGTGKTYLAVSKAVEALTAERVSRIVITRPVVEAGESLGYLPGDINEKMDPWMRPIYDALSDRLGAKQVRQMTKEGIVEIAPLAYMRGRTISRSFVIVDEAQNMTFQQLKMLLTRLGWHSTMVITGDPDQTDLLPGLSGLEEAARRLEPLDGVAVVRLTTADIVRHPLVAAMMPLLA</sequence>
<dbReference type="SUPFAM" id="SSF52540">
    <property type="entry name" value="P-loop containing nucleoside triphosphate hydrolases"/>
    <property type="match status" value="1"/>
</dbReference>
<keyword evidence="3" id="KW-0963">Cytoplasm</keyword>
<dbReference type="GO" id="GO:0005524">
    <property type="term" value="F:ATP binding"/>
    <property type="evidence" value="ECO:0007669"/>
    <property type="project" value="UniProtKB-KW"/>
</dbReference>